<proteinExistence type="predicted"/>
<dbReference type="Proteomes" id="UP000822476">
    <property type="component" value="Unassembled WGS sequence"/>
</dbReference>
<accession>A0A8S9Z0K2</accession>
<feature type="region of interest" description="Disordered" evidence="1">
    <location>
        <begin position="240"/>
        <end position="274"/>
    </location>
</feature>
<comment type="caution">
    <text evidence="2">The sequence shown here is derived from an EMBL/GenBank/DDBJ whole genome shotgun (WGS) entry which is preliminary data.</text>
</comment>
<evidence type="ECO:0000256" key="1">
    <source>
        <dbReference type="SAM" id="MobiDB-lite"/>
    </source>
</evidence>
<evidence type="ECO:0000313" key="3">
    <source>
        <dbReference type="Proteomes" id="UP000822476"/>
    </source>
</evidence>
<dbReference type="EMBL" id="JTDE01001577">
    <property type="protein sequence ID" value="KAF7258701.1"/>
    <property type="molecule type" value="Genomic_DNA"/>
</dbReference>
<organism evidence="2 3">
    <name type="scientific">Paragonimus skrjabini miyazakii</name>
    <dbReference type="NCBI Taxonomy" id="59628"/>
    <lineage>
        <taxon>Eukaryota</taxon>
        <taxon>Metazoa</taxon>
        <taxon>Spiralia</taxon>
        <taxon>Lophotrochozoa</taxon>
        <taxon>Platyhelminthes</taxon>
        <taxon>Trematoda</taxon>
        <taxon>Digenea</taxon>
        <taxon>Plagiorchiida</taxon>
        <taxon>Troglotremata</taxon>
        <taxon>Troglotrematidae</taxon>
        <taxon>Paragonimus</taxon>
    </lineage>
</organism>
<dbReference type="OrthoDB" id="6250553at2759"/>
<dbReference type="AlphaFoldDB" id="A0A8S9Z0K2"/>
<sequence>MPHVNGIALQLNIYNPLWNDSPFYVGQSHVIRIVVCSVDRILEHGNNKMRNTRLFIRPSSAPMAPKLSYKQSIAVSPAVRGYANRRVRPSVAFMDRYVLSRKMHRMSRLKMRSRRMQHGDNYYIPELSHPNYRQLSWGLQHLNLPRSTFYSTRMKIFSLKSLTSSDLRWIPDPELSDSAVERLELHYRTKDAVSMCYGANPLIKEHPEMWHLQEKVYKLTGCSNVFLNDFRFISKLKSKLPDKGADGDSTENDGDTLRSESTLSPRPDRSKPRSVTRLLRFLSPVLPIPTEEVEKSFGERPRSNSSLKVGELGTVAPEVLHSFTPKVSKRLTKKQRLQFMDDLFLNKEKQSEPVSSVISRHLPEIGNHINTMYDLADLALSRSQVIFGKQRRVKTKII</sequence>
<reference evidence="2" key="1">
    <citation type="submission" date="2019-07" db="EMBL/GenBank/DDBJ databases">
        <title>Annotation for the trematode Paragonimus miyazaki's.</title>
        <authorList>
            <person name="Choi Y.-J."/>
        </authorList>
    </citation>
    <scope>NUCLEOTIDE SEQUENCE</scope>
    <source>
        <strain evidence="2">Japan</strain>
    </source>
</reference>
<gene>
    <name evidence="2" type="ORF">EG68_03511</name>
</gene>
<protein>
    <submittedName>
        <fullName evidence="2">Uncharacterized protein</fullName>
    </submittedName>
</protein>
<keyword evidence="3" id="KW-1185">Reference proteome</keyword>
<name>A0A8S9Z0K2_9TREM</name>
<evidence type="ECO:0000313" key="2">
    <source>
        <dbReference type="EMBL" id="KAF7258701.1"/>
    </source>
</evidence>